<dbReference type="Proteomes" id="UP000050794">
    <property type="component" value="Unassembled WGS sequence"/>
</dbReference>
<dbReference type="Gene3D" id="2.60.120.200">
    <property type="match status" value="2"/>
</dbReference>
<dbReference type="GO" id="GO:0004888">
    <property type="term" value="F:transmembrane signaling receptor activity"/>
    <property type="evidence" value="ECO:0007669"/>
    <property type="project" value="InterPro"/>
</dbReference>
<sequence>PVEVSQKFKSAHGGDSPCWVSNQCIFCLQVALGLFVTTTELQHLNSPPNGSHSYDCTFDEACYWSSVGSTTEHWKLAKGEPDPILWFAATGTMQLPKQPFALIEVRGQPADQLSTELIECHDGPSALSFTYWAIGGADVEICLTDQEGTKFNCTGMLQARSMPGKVSLKIPPVEMPFHVSISANSANGIIALDDIKYDTMMCQLSSAKSSATTPTPDLLLLWTEVCFSISNQCSSSAIRSCYAAEMSADGLCSIRCRPNIASSTREPPFNLLIIGNKTKPLFDRRRGRILSDASKLICDFGNEFPCLWGVESGRWALINKGAIPSMESSERVLPTFPAAVVLQGEAMFTSDPLKCQTGPGKLLFRYWNNGAVNLRVCALRYGIERSQIDCFMPNRREHSQDDDTLAVFNLLNNINEPFTLNIIPEWEPLSTDRYLVIDEIAYIGECDMEKWNKENIISAKKLINNLPAMRTTMPTIQSSTIASRHVFCSFLHYVTSLPLPYQTVLPSASPLIYRLSTPRQKYDVIRTNPSAMRSNTVGAYTRLPHPLRFRSTVSRKRLLASQTAKPVDYCFLLNCNFEVDACNYMNHGLTKAPWTLRTHGYGNLVTKFNDIRQSSRIGQFVSALLSPGDFAILESPKFNTTTVPNVLLFQYFRPSHFATIRLCLDTRYSQPYLTTIDFTQCPAILRTTSTATMSAHKWNNIRVQLPPGTTQFFLVAHNLEKSTERLAIGIDNIRLAVCDAHVRRINDLVDFYDSDRPND</sequence>
<name>A0A183UA45_TOXCA</name>
<dbReference type="SUPFAM" id="SSF49899">
    <property type="entry name" value="Concanavalin A-like lectins/glucanases"/>
    <property type="match status" value="1"/>
</dbReference>
<evidence type="ECO:0000313" key="4">
    <source>
        <dbReference type="WBParaSite" id="TCNE_0000536501-mRNA-1"/>
    </source>
</evidence>
<keyword evidence="3" id="KW-1185">Reference proteome</keyword>
<dbReference type="PROSITE" id="PS50060">
    <property type="entry name" value="MAM_2"/>
    <property type="match status" value="1"/>
</dbReference>
<dbReference type="PANTHER" id="PTHR35265">
    <property type="entry name" value="LEUKOSIALIN"/>
    <property type="match status" value="1"/>
</dbReference>
<dbReference type="InterPro" id="IPR013320">
    <property type="entry name" value="ConA-like_dom_sf"/>
</dbReference>
<dbReference type="Pfam" id="PF00629">
    <property type="entry name" value="MAM"/>
    <property type="match status" value="1"/>
</dbReference>
<protein>
    <submittedName>
        <fullName evidence="4">MAM domain-containing protein</fullName>
    </submittedName>
</protein>
<evidence type="ECO:0000313" key="3">
    <source>
        <dbReference type="Proteomes" id="UP000050794"/>
    </source>
</evidence>
<dbReference type="PANTHER" id="PTHR35265:SF1">
    <property type="entry name" value="LEUKOSIALIN"/>
    <property type="match status" value="1"/>
</dbReference>
<feature type="domain" description="MAM" evidence="1">
    <location>
        <begin position="573"/>
        <end position="740"/>
    </location>
</feature>
<dbReference type="InterPro" id="IPR038829">
    <property type="entry name" value="Leukosialin"/>
</dbReference>
<dbReference type="InterPro" id="IPR000998">
    <property type="entry name" value="MAM_dom"/>
</dbReference>
<dbReference type="GO" id="GO:0016020">
    <property type="term" value="C:membrane"/>
    <property type="evidence" value="ECO:0007669"/>
    <property type="project" value="InterPro"/>
</dbReference>
<gene>
    <name evidence="2" type="ORF">TCNE_LOCUS5365</name>
</gene>
<dbReference type="SMART" id="SM00137">
    <property type="entry name" value="MAM"/>
    <property type="match status" value="1"/>
</dbReference>
<evidence type="ECO:0000259" key="1">
    <source>
        <dbReference type="PROSITE" id="PS50060"/>
    </source>
</evidence>
<organism evidence="3 4">
    <name type="scientific">Toxocara canis</name>
    <name type="common">Canine roundworm</name>
    <dbReference type="NCBI Taxonomy" id="6265"/>
    <lineage>
        <taxon>Eukaryota</taxon>
        <taxon>Metazoa</taxon>
        <taxon>Ecdysozoa</taxon>
        <taxon>Nematoda</taxon>
        <taxon>Chromadorea</taxon>
        <taxon>Rhabditida</taxon>
        <taxon>Spirurina</taxon>
        <taxon>Ascaridomorpha</taxon>
        <taxon>Ascaridoidea</taxon>
        <taxon>Toxocaridae</taxon>
        <taxon>Toxocara</taxon>
    </lineage>
</organism>
<dbReference type="EMBL" id="UYWY01019350">
    <property type="protein sequence ID" value="VDM36470.1"/>
    <property type="molecule type" value="Genomic_DNA"/>
</dbReference>
<accession>A0A183UA45</accession>
<dbReference type="WBParaSite" id="TCNE_0000536501-mRNA-1">
    <property type="protein sequence ID" value="TCNE_0000536501-mRNA-1"/>
    <property type="gene ID" value="TCNE_0000536501"/>
</dbReference>
<evidence type="ECO:0000313" key="2">
    <source>
        <dbReference type="EMBL" id="VDM36470.1"/>
    </source>
</evidence>
<reference evidence="4" key="1">
    <citation type="submission" date="2016-06" db="UniProtKB">
        <authorList>
            <consortium name="WormBaseParasite"/>
        </authorList>
    </citation>
    <scope>IDENTIFICATION</scope>
</reference>
<proteinExistence type="predicted"/>
<dbReference type="AlphaFoldDB" id="A0A183UA45"/>
<reference evidence="2 3" key="2">
    <citation type="submission" date="2018-11" db="EMBL/GenBank/DDBJ databases">
        <authorList>
            <consortium name="Pathogen Informatics"/>
        </authorList>
    </citation>
    <scope>NUCLEOTIDE SEQUENCE [LARGE SCALE GENOMIC DNA]</scope>
</reference>